<gene>
    <name evidence="6" type="ORF">IEQ34_005955</name>
</gene>
<dbReference type="GO" id="GO:0009411">
    <property type="term" value="P:response to UV"/>
    <property type="evidence" value="ECO:0007669"/>
    <property type="project" value="TreeGrafter"/>
</dbReference>
<dbReference type="GO" id="GO:0003682">
    <property type="term" value="F:chromatin binding"/>
    <property type="evidence" value="ECO:0007669"/>
    <property type="project" value="TreeGrafter"/>
</dbReference>
<dbReference type="EC" id="2.7.7.102" evidence="3"/>
<protein>
    <recommendedName>
        <fullName evidence="1">DNA-directed primase/polymerase protein</fullName>
        <ecNumber evidence="3">2.7.7.102</ecNumber>
    </recommendedName>
</protein>
<dbReference type="GO" id="GO:0005759">
    <property type="term" value="C:mitochondrial matrix"/>
    <property type="evidence" value="ECO:0007669"/>
    <property type="project" value="TreeGrafter"/>
</dbReference>
<dbReference type="PANTHER" id="PTHR31399">
    <property type="entry name" value="DNA-DIRECTED PRIMASE / POLYMERASE PROTEIN"/>
    <property type="match status" value="1"/>
</dbReference>
<evidence type="ECO:0000256" key="2">
    <source>
        <dbReference type="ARBA" id="ARBA00044677"/>
    </source>
</evidence>
<feature type="region of interest" description="Disordered" evidence="5">
    <location>
        <begin position="19"/>
        <end position="69"/>
    </location>
</feature>
<dbReference type="GO" id="GO:0042276">
    <property type="term" value="P:error-prone translesion synthesis"/>
    <property type="evidence" value="ECO:0007669"/>
    <property type="project" value="InterPro"/>
</dbReference>
<dbReference type="Proteomes" id="UP000775213">
    <property type="component" value="Unassembled WGS sequence"/>
</dbReference>
<dbReference type="PANTHER" id="PTHR31399:SF0">
    <property type="entry name" value="DNA-DIRECTED PRIMASE_POLYMERASE PROTEIN"/>
    <property type="match status" value="1"/>
</dbReference>
<evidence type="ECO:0000256" key="4">
    <source>
        <dbReference type="ARBA" id="ARBA00047303"/>
    </source>
</evidence>
<proteinExistence type="predicted"/>
<evidence type="ECO:0000313" key="7">
    <source>
        <dbReference type="Proteomes" id="UP000775213"/>
    </source>
</evidence>
<dbReference type="InterPro" id="IPR044917">
    <property type="entry name" value="PRIMPOL"/>
</dbReference>
<keyword evidence="7" id="KW-1185">Reference proteome</keyword>
<dbReference type="Pfam" id="PF03121">
    <property type="entry name" value="Herpes_UL52"/>
    <property type="match status" value="1"/>
</dbReference>
<reference evidence="6 7" key="1">
    <citation type="journal article" date="2021" name="Hortic Res">
        <title>Chromosome-scale assembly of the Dendrobium chrysotoxum genome enhances the understanding of orchid evolution.</title>
        <authorList>
            <person name="Zhang Y."/>
            <person name="Zhang G.Q."/>
            <person name="Zhang D."/>
            <person name="Liu X.D."/>
            <person name="Xu X.Y."/>
            <person name="Sun W.H."/>
            <person name="Yu X."/>
            <person name="Zhu X."/>
            <person name="Wang Z.W."/>
            <person name="Zhao X."/>
            <person name="Zhong W.Y."/>
            <person name="Chen H."/>
            <person name="Yin W.L."/>
            <person name="Huang T."/>
            <person name="Niu S.C."/>
            <person name="Liu Z.J."/>
        </authorList>
    </citation>
    <scope>NUCLEOTIDE SEQUENCE [LARGE SCALE GENOMIC DNA]</scope>
    <source>
        <strain evidence="6">Lindl</strain>
    </source>
</reference>
<dbReference type="EMBL" id="JAGFBR010000006">
    <property type="protein sequence ID" value="KAH0465852.1"/>
    <property type="molecule type" value="Genomic_DNA"/>
</dbReference>
<sequence length="652" mass="75584">MAYDLKDDVDRLFACFKCGVSPPPSALKERKSSERKPSRPAKGGSTVVDEKEAPSCSKQGEDNAMEGQKCGSSTTAAIKFRSGKQISPVIFYGSARGVPVKRPSRILRLLQEIRVDLREENVLISRDGVWATFPRQEEAFRFARTHRNSNVFSYQDHLTGKRRFLVSTYVEFWRRYKSMDSKLRHHYEVIQEGHPCHLYFDLEFAKRLNIGRNVDEMVDILTSVTLTAIYEKYSIQANHELVVELDSSTEEKFSRHLIIRLPKTAFKDNSHVGAFVSEICSRIASLREIDPRVNKLYIRKDSCYSDSADHLFLDTAVYSRNRCFRLAFSSKSGKSSFLVPTGRFKCKNMTEQQVFLESLICRMEEDCEKILICKMDLDCMKALSFDTEDHVQHQNFLWEVDSNLHSSGTTSSYVTGRSPFPALDAFVESIASIGSALGKIQSWYWFSSYGLMVYNMSRNRYCERIGREHKSNHVMYVVDFQRAGYYQKCHDPDCRGYRSPLRPLPWDVFPDSSTLSNSIQIENYEEVVNIDIDLQLGNANMDAFDSEQLLTDCCTDMSWWHEAINFAECIENQRNVSDFSVLHEDIMDDDSAWWTDVEKIVRKRFRFYLGQFLDTIFFTTFKNILGFVGDNFFSVLKAVFYYKNFKKIKFLY</sequence>
<dbReference type="GO" id="GO:0031297">
    <property type="term" value="P:replication fork processing"/>
    <property type="evidence" value="ECO:0007669"/>
    <property type="project" value="TreeGrafter"/>
</dbReference>
<feature type="compositionally biased region" description="Basic and acidic residues" evidence="5">
    <location>
        <begin position="27"/>
        <end position="37"/>
    </location>
</feature>
<accession>A0AAV7HAC1</accession>
<comment type="caution">
    <text evidence="6">The sequence shown here is derived from an EMBL/GenBank/DDBJ whole genome shotgun (WGS) entry which is preliminary data.</text>
</comment>
<dbReference type="GO" id="GO:0005634">
    <property type="term" value="C:nucleus"/>
    <property type="evidence" value="ECO:0007669"/>
    <property type="project" value="TreeGrafter"/>
</dbReference>
<evidence type="ECO:0000256" key="5">
    <source>
        <dbReference type="SAM" id="MobiDB-lite"/>
    </source>
</evidence>
<dbReference type="GO" id="GO:0003887">
    <property type="term" value="F:DNA-directed DNA polymerase activity"/>
    <property type="evidence" value="ECO:0007669"/>
    <property type="project" value="UniProtKB-EC"/>
</dbReference>
<evidence type="ECO:0000256" key="1">
    <source>
        <dbReference type="ARBA" id="ARBA00026139"/>
    </source>
</evidence>
<evidence type="ECO:0000313" key="6">
    <source>
        <dbReference type="EMBL" id="KAH0465852.1"/>
    </source>
</evidence>
<name>A0AAV7HAC1_DENCH</name>
<evidence type="ECO:0000256" key="3">
    <source>
        <dbReference type="ARBA" id="ARBA00044768"/>
    </source>
</evidence>
<comment type="catalytic activity">
    <reaction evidence="2">
        <text>ssDNA + n NTP = ssDNA/pppN(pN)n-1 hybrid + (n-1) diphosphate.</text>
        <dbReference type="EC" id="2.7.7.102"/>
    </reaction>
</comment>
<dbReference type="AlphaFoldDB" id="A0AAV7HAC1"/>
<comment type="catalytic activity">
    <reaction evidence="4">
        <text>DNA(n) + a 2'-deoxyribonucleoside 5'-triphosphate = DNA(n+1) + diphosphate</text>
        <dbReference type="Rhea" id="RHEA:22508"/>
        <dbReference type="Rhea" id="RHEA-COMP:17339"/>
        <dbReference type="Rhea" id="RHEA-COMP:17340"/>
        <dbReference type="ChEBI" id="CHEBI:33019"/>
        <dbReference type="ChEBI" id="CHEBI:61560"/>
        <dbReference type="ChEBI" id="CHEBI:173112"/>
        <dbReference type="EC" id="2.7.7.7"/>
    </reaction>
    <physiologicalReaction direction="left-to-right" evidence="4">
        <dbReference type="Rhea" id="RHEA:22509"/>
    </physiologicalReaction>
</comment>
<organism evidence="6 7">
    <name type="scientific">Dendrobium chrysotoxum</name>
    <name type="common">Orchid</name>
    <dbReference type="NCBI Taxonomy" id="161865"/>
    <lineage>
        <taxon>Eukaryota</taxon>
        <taxon>Viridiplantae</taxon>
        <taxon>Streptophyta</taxon>
        <taxon>Embryophyta</taxon>
        <taxon>Tracheophyta</taxon>
        <taxon>Spermatophyta</taxon>
        <taxon>Magnoliopsida</taxon>
        <taxon>Liliopsida</taxon>
        <taxon>Asparagales</taxon>
        <taxon>Orchidaceae</taxon>
        <taxon>Epidendroideae</taxon>
        <taxon>Malaxideae</taxon>
        <taxon>Dendrobiinae</taxon>
        <taxon>Dendrobium</taxon>
    </lineage>
</organism>
<dbReference type="GO" id="GO:0006264">
    <property type="term" value="P:mitochondrial DNA replication"/>
    <property type="evidence" value="ECO:0007669"/>
    <property type="project" value="TreeGrafter"/>
</dbReference>